<dbReference type="Proteomes" id="UP000192513">
    <property type="component" value="Unassembled WGS sequence"/>
</dbReference>
<organism evidence="2 3">
    <name type="scientific">Mycobacterium paraseoulense</name>
    <dbReference type="NCBI Taxonomy" id="590652"/>
    <lineage>
        <taxon>Bacteria</taxon>
        <taxon>Bacillati</taxon>
        <taxon>Actinomycetota</taxon>
        <taxon>Actinomycetes</taxon>
        <taxon>Mycobacteriales</taxon>
        <taxon>Mycobacteriaceae</taxon>
        <taxon>Mycobacterium</taxon>
    </lineage>
</organism>
<dbReference type="AlphaFoldDB" id="A0A1X0IAP4"/>
<evidence type="ECO:0000313" key="3">
    <source>
        <dbReference type="Proteomes" id="UP000192513"/>
    </source>
</evidence>
<gene>
    <name evidence="2" type="ORF">BST39_12785</name>
</gene>
<name>A0A1X0IAP4_9MYCO</name>
<sequence>MLAAAAAAVGYLRGEVPGRYGLISTSTPSAPPAIPLMPNGQGYVRVQTTSGSTGCSINTELVACQTAANKWPTTPGGRHYHAVSVTSDGQLHWVEADLGALEGRVALDDQTYSAQGWTIVATPESTRFTNDRSGHGMSVSDQSVTSF</sequence>
<accession>A0A1X0IAP4</accession>
<proteinExistence type="predicted"/>
<evidence type="ECO:0000313" key="2">
    <source>
        <dbReference type="EMBL" id="ORB41071.1"/>
    </source>
</evidence>
<keyword evidence="3" id="KW-1185">Reference proteome</keyword>
<reference evidence="2 3" key="1">
    <citation type="submission" date="2017-02" db="EMBL/GenBank/DDBJ databases">
        <title>The new phylogeny of genus Mycobacterium.</title>
        <authorList>
            <person name="Tortoli E."/>
            <person name="Trovato A."/>
            <person name="Cirillo D.M."/>
        </authorList>
    </citation>
    <scope>NUCLEOTIDE SEQUENCE [LARGE SCALE GENOMIC DNA]</scope>
    <source>
        <strain evidence="2 3">DSM 45000</strain>
    </source>
</reference>
<comment type="caution">
    <text evidence="2">The sequence shown here is derived from an EMBL/GenBank/DDBJ whole genome shotgun (WGS) entry which is preliminary data.</text>
</comment>
<dbReference type="RefSeq" id="WP_083172065.1">
    <property type="nucleotide sequence ID" value="NZ_AP022619.1"/>
</dbReference>
<dbReference type="EMBL" id="MVIE01000013">
    <property type="protein sequence ID" value="ORB41071.1"/>
    <property type="molecule type" value="Genomic_DNA"/>
</dbReference>
<evidence type="ECO:0000256" key="1">
    <source>
        <dbReference type="SAM" id="MobiDB-lite"/>
    </source>
</evidence>
<protein>
    <submittedName>
        <fullName evidence="2">Uncharacterized protein</fullName>
    </submittedName>
</protein>
<feature type="region of interest" description="Disordered" evidence="1">
    <location>
        <begin position="128"/>
        <end position="147"/>
    </location>
</feature>